<dbReference type="GO" id="GO:0000981">
    <property type="term" value="F:DNA-binding transcription factor activity, RNA polymerase II-specific"/>
    <property type="evidence" value="ECO:0007669"/>
    <property type="project" value="InterPro"/>
</dbReference>
<dbReference type="AlphaFoldDB" id="A0A319E037"/>
<organism evidence="7 8">
    <name type="scientific">Aspergillus ellipticus CBS 707.79</name>
    <dbReference type="NCBI Taxonomy" id="1448320"/>
    <lineage>
        <taxon>Eukaryota</taxon>
        <taxon>Fungi</taxon>
        <taxon>Dikarya</taxon>
        <taxon>Ascomycota</taxon>
        <taxon>Pezizomycotina</taxon>
        <taxon>Eurotiomycetes</taxon>
        <taxon>Eurotiomycetidae</taxon>
        <taxon>Eurotiales</taxon>
        <taxon>Aspergillaceae</taxon>
        <taxon>Aspergillus</taxon>
        <taxon>Aspergillus subgen. Circumdati</taxon>
    </lineage>
</organism>
<dbReference type="STRING" id="1448320.A0A319E037"/>
<evidence type="ECO:0000259" key="6">
    <source>
        <dbReference type="PROSITE" id="PS50048"/>
    </source>
</evidence>
<dbReference type="SUPFAM" id="SSF57701">
    <property type="entry name" value="Zn2/Cys6 DNA-binding domain"/>
    <property type="match status" value="1"/>
</dbReference>
<keyword evidence="3" id="KW-0804">Transcription</keyword>
<dbReference type="CDD" id="cd00067">
    <property type="entry name" value="GAL4"/>
    <property type="match status" value="1"/>
</dbReference>
<evidence type="ECO:0000256" key="3">
    <source>
        <dbReference type="ARBA" id="ARBA00023163"/>
    </source>
</evidence>
<evidence type="ECO:0000256" key="4">
    <source>
        <dbReference type="ARBA" id="ARBA00023242"/>
    </source>
</evidence>
<dbReference type="VEuPathDB" id="FungiDB:BO71DRAFT_405130"/>
<evidence type="ECO:0000256" key="2">
    <source>
        <dbReference type="ARBA" id="ARBA00023125"/>
    </source>
</evidence>
<gene>
    <name evidence="7" type="ORF">BO71DRAFT_405130</name>
</gene>
<dbReference type="GO" id="GO:0003677">
    <property type="term" value="F:DNA binding"/>
    <property type="evidence" value="ECO:0007669"/>
    <property type="project" value="UniProtKB-KW"/>
</dbReference>
<keyword evidence="2" id="KW-0238">DNA-binding</keyword>
<name>A0A319E037_9EURO</name>
<proteinExistence type="predicted"/>
<dbReference type="InterPro" id="IPR036864">
    <property type="entry name" value="Zn2-C6_fun-type_DNA-bd_sf"/>
</dbReference>
<reference evidence="7 8" key="1">
    <citation type="submission" date="2018-02" db="EMBL/GenBank/DDBJ databases">
        <title>The genomes of Aspergillus section Nigri reveals drivers in fungal speciation.</title>
        <authorList>
            <consortium name="DOE Joint Genome Institute"/>
            <person name="Vesth T.C."/>
            <person name="Nybo J."/>
            <person name="Theobald S."/>
            <person name="Brandl J."/>
            <person name="Frisvad J.C."/>
            <person name="Nielsen K.F."/>
            <person name="Lyhne E.K."/>
            <person name="Kogle M.E."/>
            <person name="Kuo A."/>
            <person name="Riley R."/>
            <person name="Clum A."/>
            <person name="Nolan M."/>
            <person name="Lipzen A."/>
            <person name="Salamov A."/>
            <person name="Henrissat B."/>
            <person name="Wiebenga A."/>
            <person name="De vries R.P."/>
            <person name="Grigoriev I.V."/>
            <person name="Mortensen U.H."/>
            <person name="Andersen M.R."/>
            <person name="Baker S.E."/>
        </authorList>
    </citation>
    <scope>NUCLEOTIDE SEQUENCE [LARGE SCALE GENOMIC DNA]</scope>
    <source>
        <strain evidence="7 8">CBS 707.79</strain>
    </source>
</reference>
<dbReference type="GO" id="GO:0008270">
    <property type="term" value="F:zinc ion binding"/>
    <property type="evidence" value="ECO:0007669"/>
    <property type="project" value="InterPro"/>
</dbReference>
<keyword evidence="1" id="KW-0805">Transcription regulation</keyword>
<dbReference type="OrthoDB" id="2574141at2759"/>
<keyword evidence="4" id="KW-0539">Nucleus</keyword>
<dbReference type="EMBL" id="KZ825799">
    <property type="protein sequence ID" value="PYH99807.1"/>
    <property type="molecule type" value="Genomic_DNA"/>
</dbReference>
<dbReference type="PROSITE" id="PS50048">
    <property type="entry name" value="ZN2_CY6_FUNGAL_2"/>
    <property type="match status" value="1"/>
</dbReference>
<dbReference type="Pfam" id="PF00172">
    <property type="entry name" value="Zn_clus"/>
    <property type="match status" value="1"/>
</dbReference>
<sequence>MARSGSVRPSGAEKPLRYACDRCHAQKLRCLRAHVADELSQKEPCLRCQKAHTPCIISAANKVGRPPKSSNKKSRASSASSKSSETAYTASRRFVLGVDGDSSKGLTRGQQSAQPFNANENVSMFNPNQLFGLPQLTAQNQVPFPVMSDSGVSMSTATPITHSLSSISGEDLEEKDEDFEDLGQELSMWPNQEDYPGYDCLSLGPIIGSMPGVNERGIPHYPEMYGDMYKNGSLIGYPASSASFHAQGLVLGSTSQVDPIPSTFSKEGGLDTVQTQHGSGAQAVHAPGSPSTSGFSSGQACLERLADLNLNLLRLSEKTRVTTGQALKAAAGRENEVISEMVQFARELIDLVPRIIPMSHTNRVSTVGQSSSGALHRPHNLSSNVGGSYHGLNSGTCSQYDSVLHSPIGDFTGMDSPTDSMPGSTMILLVMGCYTQIMYVFETIINCLCQDHRPTAGSAGQSCGESSLETSLHIHTITYLLKRLHEALYAYPPDTPLDPAIDNILYDVETNLRSQDPSRTTQVFGKGVAGGLLGRASCEIRQREQTLMQNIQSLSRLVSGSRYS</sequence>
<feature type="domain" description="Zn(2)-C6 fungal-type" evidence="6">
    <location>
        <begin position="19"/>
        <end position="57"/>
    </location>
</feature>
<evidence type="ECO:0000313" key="7">
    <source>
        <dbReference type="EMBL" id="PYH99807.1"/>
    </source>
</evidence>
<evidence type="ECO:0000256" key="5">
    <source>
        <dbReference type="SAM" id="MobiDB-lite"/>
    </source>
</evidence>
<evidence type="ECO:0000256" key="1">
    <source>
        <dbReference type="ARBA" id="ARBA00023015"/>
    </source>
</evidence>
<protein>
    <recommendedName>
        <fullName evidence="6">Zn(2)-C6 fungal-type domain-containing protein</fullName>
    </recommendedName>
</protein>
<evidence type="ECO:0000313" key="8">
    <source>
        <dbReference type="Proteomes" id="UP000247810"/>
    </source>
</evidence>
<feature type="compositionally biased region" description="Low complexity" evidence="5">
    <location>
        <begin position="287"/>
        <end position="297"/>
    </location>
</feature>
<keyword evidence="8" id="KW-1185">Reference proteome</keyword>
<dbReference type="Proteomes" id="UP000247810">
    <property type="component" value="Unassembled WGS sequence"/>
</dbReference>
<feature type="region of interest" description="Disordered" evidence="5">
    <location>
        <begin position="276"/>
        <end position="297"/>
    </location>
</feature>
<dbReference type="Gene3D" id="4.10.240.10">
    <property type="entry name" value="Zn(2)-C6 fungal-type DNA-binding domain"/>
    <property type="match status" value="1"/>
</dbReference>
<feature type="compositionally biased region" description="Low complexity" evidence="5">
    <location>
        <begin position="76"/>
        <end position="85"/>
    </location>
</feature>
<accession>A0A319E037</accession>
<dbReference type="GO" id="GO:0009893">
    <property type="term" value="P:positive regulation of metabolic process"/>
    <property type="evidence" value="ECO:0007669"/>
    <property type="project" value="UniProtKB-ARBA"/>
</dbReference>
<dbReference type="InterPro" id="IPR001138">
    <property type="entry name" value="Zn2Cys6_DnaBD"/>
</dbReference>
<feature type="region of interest" description="Disordered" evidence="5">
    <location>
        <begin position="59"/>
        <end position="85"/>
    </location>
</feature>